<evidence type="ECO:0000259" key="2">
    <source>
        <dbReference type="PROSITE" id="PS51898"/>
    </source>
</evidence>
<keyword evidence="4" id="KW-1185">Reference proteome</keyword>
<evidence type="ECO:0000313" key="3">
    <source>
        <dbReference type="EMBL" id="CAH3020177.1"/>
    </source>
</evidence>
<dbReference type="Gene3D" id="1.10.443.10">
    <property type="entry name" value="Intergrase catalytic core"/>
    <property type="match status" value="1"/>
</dbReference>
<evidence type="ECO:0000256" key="1">
    <source>
        <dbReference type="ARBA" id="ARBA00023172"/>
    </source>
</evidence>
<dbReference type="EMBL" id="CALNXI010000139">
    <property type="protein sequence ID" value="CAH3020177.1"/>
    <property type="molecule type" value="Genomic_DNA"/>
</dbReference>
<accession>A0ABN8LW89</accession>
<feature type="domain" description="Tyr recombinase" evidence="2">
    <location>
        <begin position="12"/>
        <end position="203"/>
    </location>
</feature>
<gene>
    <name evidence="3" type="ORF">PEVE_00006034</name>
</gene>
<dbReference type="Proteomes" id="UP001159427">
    <property type="component" value="Unassembled WGS sequence"/>
</dbReference>
<dbReference type="InterPro" id="IPR052925">
    <property type="entry name" value="Phage_Integrase-like_Recomb"/>
</dbReference>
<evidence type="ECO:0000313" key="4">
    <source>
        <dbReference type="Proteomes" id="UP001159427"/>
    </source>
</evidence>
<keyword evidence="1" id="KW-0233">DNA recombination</keyword>
<comment type="caution">
    <text evidence="3">The sequence shown here is derived from an EMBL/GenBank/DDBJ whole genome shotgun (WGS) entry which is preliminary data.</text>
</comment>
<sequence>MAGIRFAHTENSLPDPFLAAPLLHLLLRGIKRTLGLTSRQRLPIAMTLLRQINEELALHLSTTDVSFTSTGCLTLHLKASKTTPYRQGCSLLIAPSHRSVCAVRALRKYLALRLTSGTSPLYVFQSGNYLIRAKVTTIIRTLLQWLGISSELYASHSFRIGAATSAAEAGLPPWLIQTLGRWSSNCYTLYIRTPPSVLQKVPGLLAATNTSGQGIWNPLLQRFTPSLP</sequence>
<dbReference type="InterPro" id="IPR013762">
    <property type="entry name" value="Integrase-like_cat_sf"/>
</dbReference>
<organism evidence="3 4">
    <name type="scientific">Porites evermanni</name>
    <dbReference type="NCBI Taxonomy" id="104178"/>
    <lineage>
        <taxon>Eukaryota</taxon>
        <taxon>Metazoa</taxon>
        <taxon>Cnidaria</taxon>
        <taxon>Anthozoa</taxon>
        <taxon>Hexacorallia</taxon>
        <taxon>Scleractinia</taxon>
        <taxon>Fungiina</taxon>
        <taxon>Poritidae</taxon>
        <taxon>Porites</taxon>
    </lineage>
</organism>
<name>A0ABN8LW89_9CNID</name>
<proteinExistence type="predicted"/>
<dbReference type="InterPro" id="IPR011010">
    <property type="entry name" value="DNA_brk_join_enz"/>
</dbReference>
<dbReference type="PROSITE" id="PS51898">
    <property type="entry name" value="TYR_RECOMBINASE"/>
    <property type="match status" value="1"/>
</dbReference>
<dbReference type="PANTHER" id="PTHR34605:SF3">
    <property type="entry name" value="P CELL-TYPE AGGLUTINATION PROTEIN MAP4-LIKE-RELATED"/>
    <property type="match status" value="1"/>
</dbReference>
<dbReference type="SUPFAM" id="SSF56349">
    <property type="entry name" value="DNA breaking-rejoining enzymes"/>
    <property type="match status" value="1"/>
</dbReference>
<dbReference type="InterPro" id="IPR002104">
    <property type="entry name" value="Integrase_catalytic"/>
</dbReference>
<protein>
    <recommendedName>
        <fullName evidence="2">Tyr recombinase domain-containing protein</fullName>
    </recommendedName>
</protein>
<reference evidence="3 4" key="1">
    <citation type="submission" date="2022-05" db="EMBL/GenBank/DDBJ databases">
        <authorList>
            <consortium name="Genoscope - CEA"/>
            <person name="William W."/>
        </authorList>
    </citation>
    <scope>NUCLEOTIDE SEQUENCE [LARGE SCALE GENOMIC DNA]</scope>
</reference>
<dbReference type="PANTHER" id="PTHR34605">
    <property type="entry name" value="PHAGE_INTEGRASE DOMAIN-CONTAINING PROTEIN"/>
    <property type="match status" value="1"/>
</dbReference>